<dbReference type="Gene3D" id="3.90.950.20">
    <property type="entry name" value="CinA-like"/>
    <property type="match status" value="1"/>
</dbReference>
<proteinExistence type="predicted"/>
<comment type="caution">
    <text evidence="2">The sequence shown here is derived from an EMBL/GenBank/DDBJ whole genome shotgun (WGS) entry which is preliminary data.</text>
</comment>
<dbReference type="Pfam" id="PF02464">
    <property type="entry name" value="CinA"/>
    <property type="match status" value="1"/>
</dbReference>
<keyword evidence="3" id="KW-1185">Reference proteome</keyword>
<feature type="domain" description="CinA C-terminal" evidence="1">
    <location>
        <begin position="8"/>
        <end position="157"/>
    </location>
</feature>
<dbReference type="AlphaFoldDB" id="A0A9W6P3D6"/>
<evidence type="ECO:0000313" key="2">
    <source>
        <dbReference type="EMBL" id="GLU46421.1"/>
    </source>
</evidence>
<organism evidence="2 3">
    <name type="scientific">Nocardiopsis ansamitocini</name>
    <dbReference type="NCBI Taxonomy" id="1670832"/>
    <lineage>
        <taxon>Bacteria</taxon>
        <taxon>Bacillati</taxon>
        <taxon>Actinomycetota</taxon>
        <taxon>Actinomycetes</taxon>
        <taxon>Streptosporangiales</taxon>
        <taxon>Nocardiopsidaceae</taxon>
        <taxon>Nocardiopsis</taxon>
    </lineage>
</organism>
<dbReference type="NCBIfam" id="TIGR00199">
    <property type="entry name" value="PncC_domain"/>
    <property type="match status" value="1"/>
</dbReference>
<evidence type="ECO:0000313" key="3">
    <source>
        <dbReference type="Proteomes" id="UP001165092"/>
    </source>
</evidence>
<dbReference type="Proteomes" id="UP001165092">
    <property type="component" value="Unassembled WGS sequence"/>
</dbReference>
<name>A0A9W6P3D6_9ACTN</name>
<dbReference type="InterPro" id="IPR036653">
    <property type="entry name" value="CinA-like_C"/>
</dbReference>
<dbReference type="RefSeq" id="WP_285757272.1">
    <property type="nucleotide sequence ID" value="NZ_BSQG01000001.1"/>
</dbReference>
<dbReference type="EMBL" id="BSQG01000001">
    <property type="protein sequence ID" value="GLU46421.1"/>
    <property type="molecule type" value="Genomic_DNA"/>
</dbReference>
<accession>A0A9W6P3D6</accession>
<dbReference type="InterPro" id="IPR008136">
    <property type="entry name" value="CinA_C"/>
</dbReference>
<sequence length="166" mass="16716">MAGPETVALAAQAHALLLGRAATVATAESLTGGLIGAAITCVPGVSATFRGGVVSYATDAKRDVLGVPGELLAEHGAVHPDVALAMAKGVRRVLWATFGLAVTGVAGPDSQDGRPPGTVFAAVAGPGHWSTVVELRLTGDRGEIREKTVDQALSLLLCSVAKTTLK</sequence>
<gene>
    <name evidence="2" type="ORF">Nans01_07720</name>
</gene>
<reference evidence="2" key="1">
    <citation type="submission" date="2023-02" db="EMBL/GenBank/DDBJ databases">
        <title>Nocardiopsis ansamitocini NBRC 112285.</title>
        <authorList>
            <person name="Ichikawa N."/>
            <person name="Sato H."/>
            <person name="Tonouchi N."/>
        </authorList>
    </citation>
    <scope>NUCLEOTIDE SEQUENCE</scope>
    <source>
        <strain evidence="2">NBRC 112285</strain>
    </source>
</reference>
<evidence type="ECO:0000259" key="1">
    <source>
        <dbReference type="Pfam" id="PF02464"/>
    </source>
</evidence>
<dbReference type="SUPFAM" id="SSF142433">
    <property type="entry name" value="CinA-like"/>
    <property type="match status" value="1"/>
</dbReference>
<protein>
    <submittedName>
        <fullName evidence="2">Competence damage-inducible protein A</fullName>
    </submittedName>
</protein>